<sequence length="531" mass="56108">MSTNDDVGETVPMIHGQTGEESSAGTSPNEEHHWVSPRVVLVTFTTLNFLLYFDRGATAGALSSIRADHRIAGGDDVLSDAKSGLLVSGFTIGYLFTSPLFVSRGGAWGSKAVILLGMFLWCVTCLGCAAATSYGLLLLCRILVGVGEAAFVGFTVTIIDSIAPPTRRTSWIGFFYSMIPVGTAVGMGCGGVLTSYPSILGVTPWRLIFLCQVVAALPIIALLCSIPSRYHLAPAGNDATPITFVAATVLVLSNANYVLLVFGFSTYCFVTGAVSTWGIPLLHEGRLQLSKAAAAAFMGLATTLSGVVGSLLGGFVVDRLGGSVGITGAIQCQKFNVAMILISIPCGAAALLATDVVRFAVAFVVAVVALFAITAPVNASILTVVPPQLRPYAVSYSVFFIHLLGDFPSPMLAGLVSDYLGRHCRGLPQERCAWEAARFQCVWVTDAAAGRCTNKLQLRNALLLVFTYLLIAPPCWGAVWWRLRRKDANAGRAEDVVVEGVAPPPPLLSEERVASPPPLVVTDVGNDKKYS</sequence>
<evidence type="ECO:0000256" key="4">
    <source>
        <dbReference type="ARBA" id="ARBA00022989"/>
    </source>
</evidence>
<evidence type="ECO:0000256" key="8">
    <source>
        <dbReference type="SAM" id="Phobius"/>
    </source>
</evidence>
<dbReference type="GO" id="GO:0016020">
    <property type="term" value="C:membrane"/>
    <property type="evidence" value="ECO:0007669"/>
    <property type="project" value="UniProtKB-SubCell"/>
</dbReference>
<dbReference type="OMA" id="VFCGGWL"/>
<dbReference type="Proteomes" id="UP000038009">
    <property type="component" value="Unassembled WGS sequence"/>
</dbReference>
<comment type="similarity">
    <text evidence="6">Belongs to the major facilitator superfamily. Spinster (TC 2.A.1.49) family.</text>
</comment>
<evidence type="ECO:0000313" key="11">
    <source>
        <dbReference type="Proteomes" id="UP000038009"/>
    </source>
</evidence>
<evidence type="ECO:0000256" key="3">
    <source>
        <dbReference type="ARBA" id="ARBA00022692"/>
    </source>
</evidence>
<dbReference type="InterPro" id="IPR020846">
    <property type="entry name" value="MFS_dom"/>
</dbReference>
<dbReference type="SUPFAM" id="SSF103473">
    <property type="entry name" value="MFS general substrate transporter"/>
    <property type="match status" value="1"/>
</dbReference>
<keyword evidence="5 8" id="KW-0472">Membrane</keyword>
<feature type="domain" description="Major facilitator superfamily (MFS) profile" evidence="9">
    <location>
        <begin position="40"/>
        <end position="475"/>
    </location>
</feature>
<keyword evidence="4 8" id="KW-1133">Transmembrane helix</keyword>
<feature type="transmembrane region" description="Helical" evidence="8">
    <location>
        <begin position="171"/>
        <end position="193"/>
    </location>
</feature>
<feature type="transmembrane region" description="Helical" evidence="8">
    <location>
        <begin position="393"/>
        <end position="416"/>
    </location>
</feature>
<evidence type="ECO:0000256" key="6">
    <source>
        <dbReference type="ARBA" id="ARBA00024338"/>
    </source>
</evidence>
<dbReference type="Gene3D" id="1.20.1250.20">
    <property type="entry name" value="MFS general substrate transporter like domains"/>
    <property type="match status" value="2"/>
</dbReference>
<dbReference type="VEuPathDB" id="TriTrypDB:Lsey_0157_0140"/>
<feature type="compositionally biased region" description="Polar residues" evidence="7">
    <location>
        <begin position="19"/>
        <end position="28"/>
    </location>
</feature>
<keyword evidence="3 8" id="KW-0812">Transmembrane</keyword>
<feature type="transmembrane region" description="Helical" evidence="8">
    <location>
        <begin position="335"/>
        <end position="353"/>
    </location>
</feature>
<feature type="region of interest" description="Disordered" evidence="7">
    <location>
        <begin position="503"/>
        <end position="531"/>
    </location>
</feature>
<organism evidence="10 11">
    <name type="scientific">Leptomonas seymouri</name>
    <dbReference type="NCBI Taxonomy" id="5684"/>
    <lineage>
        <taxon>Eukaryota</taxon>
        <taxon>Discoba</taxon>
        <taxon>Euglenozoa</taxon>
        <taxon>Kinetoplastea</taxon>
        <taxon>Metakinetoplastina</taxon>
        <taxon>Trypanosomatida</taxon>
        <taxon>Trypanosomatidae</taxon>
        <taxon>Leishmaniinae</taxon>
        <taxon>Leptomonas</taxon>
    </lineage>
</organism>
<dbReference type="InterPro" id="IPR044770">
    <property type="entry name" value="MFS_spinster-like"/>
</dbReference>
<dbReference type="PANTHER" id="PTHR23505">
    <property type="entry name" value="SPINSTER"/>
    <property type="match status" value="1"/>
</dbReference>
<feature type="transmembrane region" description="Helical" evidence="8">
    <location>
        <begin position="264"/>
        <end position="282"/>
    </location>
</feature>
<evidence type="ECO:0000313" key="10">
    <source>
        <dbReference type="EMBL" id="KPI85952.1"/>
    </source>
</evidence>
<accession>A0A0N1HVT4</accession>
<gene>
    <name evidence="10" type="ORF">ABL78_4995</name>
</gene>
<dbReference type="InterPro" id="IPR011701">
    <property type="entry name" value="MFS"/>
</dbReference>
<feature type="transmembrane region" description="Helical" evidence="8">
    <location>
        <begin position="294"/>
        <end position="315"/>
    </location>
</feature>
<feature type="transmembrane region" description="Helical" evidence="8">
    <location>
        <begin position="142"/>
        <end position="159"/>
    </location>
</feature>
<evidence type="ECO:0000259" key="9">
    <source>
        <dbReference type="PROSITE" id="PS50850"/>
    </source>
</evidence>
<dbReference type="PANTHER" id="PTHR23505:SF79">
    <property type="entry name" value="PROTEIN SPINSTER"/>
    <property type="match status" value="1"/>
</dbReference>
<dbReference type="Pfam" id="PF07690">
    <property type="entry name" value="MFS_1"/>
    <property type="match status" value="1"/>
</dbReference>
<dbReference type="EMBL" id="LJSK01000157">
    <property type="protein sequence ID" value="KPI85952.1"/>
    <property type="molecule type" value="Genomic_DNA"/>
</dbReference>
<dbReference type="GO" id="GO:0022857">
    <property type="term" value="F:transmembrane transporter activity"/>
    <property type="evidence" value="ECO:0007669"/>
    <property type="project" value="InterPro"/>
</dbReference>
<dbReference type="InterPro" id="IPR036259">
    <property type="entry name" value="MFS_trans_sf"/>
</dbReference>
<evidence type="ECO:0000256" key="7">
    <source>
        <dbReference type="SAM" id="MobiDB-lite"/>
    </source>
</evidence>
<name>A0A0N1HVT4_LEPSE</name>
<feature type="transmembrane region" description="Helical" evidence="8">
    <location>
        <begin position="84"/>
        <end position="102"/>
    </location>
</feature>
<comment type="caution">
    <text evidence="10">The sequence shown here is derived from an EMBL/GenBank/DDBJ whole genome shotgun (WGS) entry which is preliminary data.</text>
</comment>
<keyword evidence="11" id="KW-1185">Reference proteome</keyword>
<keyword evidence="2" id="KW-0813">Transport</keyword>
<evidence type="ECO:0000256" key="1">
    <source>
        <dbReference type="ARBA" id="ARBA00004141"/>
    </source>
</evidence>
<feature type="region of interest" description="Disordered" evidence="7">
    <location>
        <begin position="1"/>
        <end position="31"/>
    </location>
</feature>
<evidence type="ECO:0000256" key="5">
    <source>
        <dbReference type="ARBA" id="ARBA00023136"/>
    </source>
</evidence>
<dbReference type="OrthoDB" id="6770063at2759"/>
<proteinExistence type="inferred from homology"/>
<evidence type="ECO:0000256" key="2">
    <source>
        <dbReference type="ARBA" id="ARBA00022448"/>
    </source>
</evidence>
<comment type="subcellular location">
    <subcellularLocation>
        <location evidence="1">Membrane</location>
        <topology evidence="1">Multi-pass membrane protein</topology>
    </subcellularLocation>
</comment>
<dbReference type="PROSITE" id="PS50850">
    <property type="entry name" value="MFS"/>
    <property type="match status" value="1"/>
</dbReference>
<protein>
    <submittedName>
        <fullName evidence="10">Putative transporter putative major facilitator superfamily protein (MFS)</fullName>
    </submittedName>
</protein>
<feature type="transmembrane region" description="Helical" evidence="8">
    <location>
        <begin position="114"/>
        <end position="136"/>
    </location>
</feature>
<reference evidence="10 11" key="1">
    <citation type="journal article" date="2015" name="PLoS Pathog.">
        <title>Leptomonas seymouri: Adaptations to the Dixenous Life Cycle Analyzed by Genome Sequencing, Transcriptome Profiling and Co-infection with Leishmania donovani.</title>
        <authorList>
            <person name="Kraeva N."/>
            <person name="Butenko A."/>
            <person name="Hlavacova J."/>
            <person name="Kostygov A."/>
            <person name="Myskova J."/>
            <person name="Grybchuk D."/>
            <person name="Lestinova T."/>
            <person name="Votypka J."/>
            <person name="Volf P."/>
            <person name="Opperdoes F."/>
            <person name="Flegontov P."/>
            <person name="Lukes J."/>
            <person name="Yurchenko V."/>
        </authorList>
    </citation>
    <scope>NUCLEOTIDE SEQUENCE [LARGE SCALE GENOMIC DNA]</scope>
    <source>
        <strain evidence="10 11">ATCC 30220</strain>
    </source>
</reference>
<feature type="transmembrane region" description="Helical" evidence="8">
    <location>
        <begin position="461"/>
        <end position="481"/>
    </location>
</feature>
<feature type="transmembrane region" description="Helical" evidence="8">
    <location>
        <begin position="360"/>
        <end position="381"/>
    </location>
</feature>
<dbReference type="AlphaFoldDB" id="A0A0N1HVT4"/>
<feature type="transmembrane region" description="Helical" evidence="8">
    <location>
        <begin position="205"/>
        <end position="227"/>
    </location>
</feature>